<evidence type="ECO:0000256" key="3">
    <source>
        <dbReference type="ARBA" id="ARBA00022448"/>
    </source>
</evidence>
<keyword evidence="7 8" id="KW-0472">Membrane</keyword>
<dbReference type="EMBL" id="WHOA01000143">
    <property type="protein sequence ID" value="NOU73893.1"/>
    <property type="molecule type" value="Genomic_DNA"/>
</dbReference>
<dbReference type="PROSITE" id="PS51012">
    <property type="entry name" value="ABC_TM2"/>
    <property type="match status" value="1"/>
</dbReference>
<comment type="caution">
    <text evidence="10">The sequence shown here is derived from an EMBL/GenBank/DDBJ whole genome shotgun (WGS) entry which is preliminary data.</text>
</comment>
<evidence type="ECO:0000313" key="10">
    <source>
        <dbReference type="EMBL" id="NOU73893.1"/>
    </source>
</evidence>
<dbReference type="PANTHER" id="PTHR30413">
    <property type="entry name" value="INNER MEMBRANE TRANSPORT PERMEASE"/>
    <property type="match status" value="1"/>
</dbReference>
<evidence type="ECO:0000256" key="1">
    <source>
        <dbReference type="ARBA" id="ARBA00004651"/>
    </source>
</evidence>
<evidence type="ECO:0000256" key="2">
    <source>
        <dbReference type="ARBA" id="ARBA00007783"/>
    </source>
</evidence>
<keyword evidence="11" id="KW-1185">Reference proteome</keyword>
<evidence type="ECO:0000256" key="8">
    <source>
        <dbReference type="RuleBase" id="RU361157"/>
    </source>
</evidence>
<dbReference type="Pfam" id="PF01061">
    <property type="entry name" value="ABC2_membrane"/>
    <property type="match status" value="1"/>
</dbReference>
<sequence length="266" mass="31723">MRELLYFFKDIFDNRLLVWDLSKKDFQNKFTGSYLGIIWAFIQPIIMILIYWFVFQVGFKSTTVSNVPFVLWLLSGMIPWIYFTDSVFNSTNSVVDSSYLVKKIVFNVRILPFVKIVSAAFIHLFFIIVLLLMLFIYGFSFDLVYFQFFYYFIALLLLILGIGLISSSIIVFIKDVGQIINMLLQFGFWLTPIFWSIQQIPQKYHFYLKLNPMYYIIIGYRETFLDHVYFWEHPILTIYYWVVVFVVLSIGTMLFSKLRSHFADVL</sequence>
<dbReference type="InterPro" id="IPR013525">
    <property type="entry name" value="ABC2_TM"/>
</dbReference>
<keyword evidence="6 8" id="KW-1133">Transmembrane helix</keyword>
<gene>
    <name evidence="10" type="ORF">GC098_21245</name>
</gene>
<comment type="similarity">
    <text evidence="2 8">Belongs to the ABC-2 integral membrane protein family.</text>
</comment>
<dbReference type="InterPro" id="IPR047817">
    <property type="entry name" value="ABC2_TM_bact-type"/>
</dbReference>
<evidence type="ECO:0000313" key="11">
    <source>
        <dbReference type="Proteomes" id="UP000616779"/>
    </source>
</evidence>
<name>A0ABX1XZ92_9BACL</name>
<feature type="domain" description="ABC transmembrane type-2" evidence="9">
    <location>
        <begin position="35"/>
        <end position="258"/>
    </location>
</feature>
<proteinExistence type="inferred from homology"/>
<feature type="transmembrane region" description="Helical" evidence="8">
    <location>
        <begin position="66"/>
        <end position="83"/>
    </location>
</feature>
<dbReference type="PANTHER" id="PTHR30413:SF10">
    <property type="entry name" value="CAPSULE POLYSACCHARIDE EXPORT INNER-MEMBRANE PROTEIN CTRC"/>
    <property type="match status" value="1"/>
</dbReference>
<evidence type="ECO:0000256" key="7">
    <source>
        <dbReference type="ARBA" id="ARBA00023136"/>
    </source>
</evidence>
<feature type="transmembrane region" description="Helical" evidence="8">
    <location>
        <begin position="113"/>
        <end position="137"/>
    </location>
</feature>
<feature type="transmembrane region" description="Helical" evidence="8">
    <location>
        <begin position="33"/>
        <end position="54"/>
    </location>
</feature>
<protein>
    <recommendedName>
        <fullName evidence="8">Transport permease protein</fullName>
    </recommendedName>
</protein>
<organism evidence="10 11">
    <name type="scientific">Paenibacillus phytorum</name>
    <dbReference type="NCBI Taxonomy" id="2654977"/>
    <lineage>
        <taxon>Bacteria</taxon>
        <taxon>Bacillati</taxon>
        <taxon>Bacillota</taxon>
        <taxon>Bacilli</taxon>
        <taxon>Bacillales</taxon>
        <taxon>Paenibacillaceae</taxon>
        <taxon>Paenibacillus</taxon>
    </lineage>
</organism>
<evidence type="ECO:0000259" key="9">
    <source>
        <dbReference type="PROSITE" id="PS51012"/>
    </source>
</evidence>
<keyword evidence="4 8" id="KW-1003">Cell membrane</keyword>
<evidence type="ECO:0000256" key="6">
    <source>
        <dbReference type="ARBA" id="ARBA00022989"/>
    </source>
</evidence>
<feature type="transmembrane region" description="Helical" evidence="8">
    <location>
        <begin position="179"/>
        <end position="197"/>
    </location>
</feature>
<evidence type="ECO:0000256" key="5">
    <source>
        <dbReference type="ARBA" id="ARBA00022692"/>
    </source>
</evidence>
<keyword evidence="3 8" id="KW-0813">Transport</keyword>
<accession>A0ABX1XZ92</accession>
<keyword evidence="5 8" id="KW-0812">Transmembrane</keyword>
<dbReference type="RefSeq" id="WP_171645303.1">
    <property type="nucleotide sequence ID" value="NZ_WHOA01000143.1"/>
</dbReference>
<comment type="subcellular location">
    <subcellularLocation>
        <location evidence="1 8">Cell membrane</location>
        <topology evidence="1 8">Multi-pass membrane protein</topology>
    </subcellularLocation>
</comment>
<feature type="transmembrane region" description="Helical" evidence="8">
    <location>
        <begin position="149"/>
        <end position="172"/>
    </location>
</feature>
<reference evidence="10 11" key="1">
    <citation type="submission" date="2019-10" db="EMBL/GenBank/DDBJ databases">
        <title>Description of Paenibacillus terrestris sp. nov.</title>
        <authorList>
            <person name="Carlier A."/>
            <person name="Qi S."/>
        </authorList>
    </citation>
    <scope>NUCLEOTIDE SEQUENCE [LARGE SCALE GENOMIC DNA]</scope>
    <source>
        <strain evidence="10 11">LMG 31458</strain>
    </source>
</reference>
<feature type="transmembrane region" description="Helical" evidence="8">
    <location>
        <begin position="238"/>
        <end position="256"/>
    </location>
</feature>
<evidence type="ECO:0000256" key="4">
    <source>
        <dbReference type="ARBA" id="ARBA00022475"/>
    </source>
</evidence>
<dbReference type="Proteomes" id="UP000616779">
    <property type="component" value="Unassembled WGS sequence"/>
</dbReference>